<feature type="compositionally biased region" description="Basic and acidic residues" evidence="1">
    <location>
        <begin position="30"/>
        <end position="48"/>
    </location>
</feature>
<evidence type="ECO:0000313" key="3">
    <source>
        <dbReference type="Proteomes" id="UP001610432"/>
    </source>
</evidence>
<name>A0ABR4LL96_9EURO</name>
<proteinExistence type="predicted"/>
<evidence type="ECO:0000313" key="2">
    <source>
        <dbReference type="EMBL" id="KAL2864178.1"/>
    </source>
</evidence>
<keyword evidence="3" id="KW-1185">Reference proteome</keyword>
<feature type="compositionally biased region" description="Basic and acidic residues" evidence="1">
    <location>
        <begin position="133"/>
        <end position="148"/>
    </location>
</feature>
<comment type="caution">
    <text evidence="2">The sequence shown here is derived from an EMBL/GenBank/DDBJ whole genome shotgun (WGS) entry which is preliminary data.</text>
</comment>
<dbReference type="RefSeq" id="XP_070883157.1">
    <property type="nucleotide sequence ID" value="XM_071025844.1"/>
</dbReference>
<reference evidence="2 3" key="1">
    <citation type="submission" date="2024-07" db="EMBL/GenBank/DDBJ databases">
        <title>Section-level genome sequencing and comparative genomics of Aspergillus sections Usti and Cavernicolus.</title>
        <authorList>
            <consortium name="Lawrence Berkeley National Laboratory"/>
            <person name="Nybo J.L."/>
            <person name="Vesth T.C."/>
            <person name="Theobald S."/>
            <person name="Frisvad J.C."/>
            <person name="Larsen T.O."/>
            <person name="Kjaerboelling I."/>
            <person name="Rothschild-Mancinelli K."/>
            <person name="Lyhne E.K."/>
            <person name="Kogle M.E."/>
            <person name="Barry K."/>
            <person name="Clum A."/>
            <person name="Na H."/>
            <person name="Ledsgaard L."/>
            <person name="Lin J."/>
            <person name="Lipzen A."/>
            <person name="Kuo A."/>
            <person name="Riley R."/>
            <person name="Mondo S."/>
            <person name="Labutti K."/>
            <person name="Haridas S."/>
            <person name="Pangalinan J."/>
            <person name="Salamov A.A."/>
            <person name="Simmons B.A."/>
            <person name="Magnuson J.K."/>
            <person name="Chen J."/>
            <person name="Drula E."/>
            <person name="Henrissat B."/>
            <person name="Wiebenga A."/>
            <person name="Lubbers R.J."/>
            <person name="Gomes A.C."/>
            <person name="Macurrencykelacurrency M.R."/>
            <person name="Stajich J."/>
            <person name="Grigoriev I.V."/>
            <person name="Mortensen U.H."/>
            <person name="De Vries R.P."/>
            <person name="Baker S.E."/>
            <person name="Andersen M.R."/>
        </authorList>
    </citation>
    <scope>NUCLEOTIDE SEQUENCE [LARGE SCALE GENOMIC DNA]</scope>
    <source>
        <strain evidence="2 3">CBS 449.75</strain>
    </source>
</reference>
<feature type="compositionally biased region" description="Basic and acidic residues" evidence="1">
    <location>
        <begin position="13"/>
        <end position="22"/>
    </location>
</feature>
<dbReference type="Proteomes" id="UP001610432">
    <property type="component" value="Unassembled WGS sequence"/>
</dbReference>
<evidence type="ECO:0000256" key="1">
    <source>
        <dbReference type="SAM" id="MobiDB-lite"/>
    </source>
</evidence>
<organism evidence="2 3">
    <name type="scientific">Aspergillus lucknowensis</name>
    <dbReference type="NCBI Taxonomy" id="176173"/>
    <lineage>
        <taxon>Eukaryota</taxon>
        <taxon>Fungi</taxon>
        <taxon>Dikarya</taxon>
        <taxon>Ascomycota</taxon>
        <taxon>Pezizomycotina</taxon>
        <taxon>Eurotiomycetes</taxon>
        <taxon>Eurotiomycetidae</taxon>
        <taxon>Eurotiales</taxon>
        <taxon>Aspergillaceae</taxon>
        <taxon>Aspergillus</taxon>
        <taxon>Aspergillus subgen. Nidulantes</taxon>
    </lineage>
</organism>
<feature type="region of interest" description="Disordered" evidence="1">
    <location>
        <begin position="1"/>
        <end position="55"/>
    </location>
</feature>
<gene>
    <name evidence="2" type="ORF">BJX67DRAFT_226989</name>
</gene>
<feature type="compositionally biased region" description="Basic residues" evidence="1">
    <location>
        <begin position="1"/>
        <end position="12"/>
    </location>
</feature>
<dbReference type="EMBL" id="JBFXLQ010000043">
    <property type="protein sequence ID" value="KAL2864178.1"/>
    <property type="molecule type" value="Genomic_DNA"/>
</dbReference>
<protein>
    <submittedName>
        <fullName evidence="2">Uncharacterized protein</fullName>
    </submittedName>
</protein>
<dbReference type="GeneID" id="98140916"/>
<sequence>MMRPLSKRHGTRPRQEECRLEGGRGAGTRHAGDRGRGRSRTWHGDRPRGLLGKSRPWFPLEESIKSSQGGCSGRFAETSSRLTENPSSWINAAVQHETQAARFSNILFQSVNFQVERPFMNRKKKVGLSETLRTRLDSSPSDRTHADSWLEPANRKRQSAPANLKSTNVRCLSFQPKSSN</sequence>
<feature type="region of interest" description="Disordered" evidence="1">
    <location>
        <begin position="133"/>
        <end position="162"/>
    </location>
</feature>
<accession>A0ABR4LL96</accession>